<dbReference type="OrthoDB" id="1453790at2"/>
<reference evidence="2 3" key="2">
    <citation type="submission" date="2016-03" db="EMBL/GenBank/DDBJ databases">
        <title>Microsymbionts genomes from the relict species Vavilovia formosa (Stev.) Fed.</title>
        <authorList>
            <person name="Kopat V."/>
            <person name="Chirak E."/>
            <person name="Kimeklis A."/>
            <person name="Andronov E."/>
        </authorList>
    </citation>
    <scope>NUCLEOTIDE SEQUENCE [LARGE SCALE GENOMIC DNA]</scope>
    <source>
        <strain evidence="2 3">Vaf07</strain>
    </source>
</reference>
<keyword evidence="3" id="KW-1185">Reference proteome</keyword>
<proteinExistence type="predicted"/>
<dbReference type="Proteomes" id="UP000076574">
    <property type="component" value="Unassembled WGS sequence"/>
</dbReference>
<dbReference type="RefSeq" id="WP_068729818.1">
    <property type="nucleotide sequence ID" value="NZ_LVYV01000001.1"/>
</dbReference>
<evidence type="ECO:0000313" key="3">
    <source>
        <dbReference type="Proteomes" id="UP000076574"/>
    </source>
</evidence>
<protein>
    <submittedName>
        <fullName evidence="1">Mobile element protein</fullName>
    </submittedName>
</protein>
<accession>A0A109ZYD7</accession>
<sequence length="85" mass="9652">MTVVYDLWFEREYPDREDTELHIGIYPTNADAAEAIARLRDQPGFRDFPDGFNIYPVTLGVTGWQGGFVTEFVPAKKLDATDRPA</sequence>
<reference evidence="1" key="1">
    <citation type="submission" date="2015-10" db="EMBL/GenBank/DDBJ databases">
        <title>Evolution marks in rhizobial microsymbionts genomes from the relict species Vavilovia formosa (Stev.) Fed.</title>
        <authorList>
            <person name="Kopat V."/>
        </authorList>
    </citation>
    <scope>NUCLEOTIDE SEQUENCE</scope>
    <source>
        <strain evidence="1">Vaf-07</strain>
    </source>
</reference>
<evidence type="ECO:0000313" key="1">
    <source>
        <dbReference type="EMBL" id="AMH39529.1"/>
    </source>
</evidence>
<evidence type="ECO:0000313" key="2">
    <source>
        <dbReference type="EMBL" id="KZD25501.1"/>
    </source>
</evidence>
<dbReference type="EMBL" id="KT955714">
    <property type="protein sequence ID" value="AMH39529.1"/>
    <property type="molecule type" value="Genomic_DNA"/>
</dbReference>
<dbReference type="AlphaFoldDB" id="A0A109ZYD7"/>
<gene>
    <name evidence="2" type="ORF">A4A58_03550</name>
    <name evidence="1" type="ORF">PROKKA_00718</name>
</gene>
<dbReference type="EMBL" id="LVYV01000001">
    <property type="protein sequence ID" value="KZD25501.1"/>
    <property type="molecule type" value="Genomic_DNA"/>
</dbReference>
<organism evidence="1">
    <name type="scientific">Tardiphaga robiniae</name>
    <dbReference type="NCBI Taxonomy" id="943830"/>
    <lineage>
        <taxon>Bacteria</taxon>
        <taxon>Pseudomonadati</taxon>
        <taxon>Pseudomonadota</taxon>
        <taxon>Alphaproteobacteria</taxon>
        <taxon>Hyphomicrobiales</taxon>
        <taxon>Nitrobacteraceae</taxon>
        <taxon>Tardiphaga</taxon>
    </lineage>
</organism>
<name>A0A109ZYD7_9BRAD</name>